<dbReference type="AlphaFoldDB" id="A0A5J4V410"/>
<evidence type="ECO:0000313" key="3">
    <source>
        <dbReference type="Proteomes" id="UP000324800"/>
    </source>
</evidence>
<evidence type="ECO:0000313" key="2">
    <source>
        <dbReference type="EMBL" id="KAA6377499.1"/>
    </source>
</evidence>
<gene>
    <name evidence="2" type="ORF">EZS28_026973</name>
</gene>
<comment type="caution">
    <text evidence="2">The sequence shown here is derived from an EMBL/GenBank/DDBJ whole genome shotgun (WGS) entry which is preliminary data.</text>
</comment>
<protein>
    <submittedName>
        <fullName evidence="2">Uncharacterized protein</fullName>
    </submittedName>
</protein>
<feature type="region of interest" description="Disordered" evidence="1">
    <location>
        <begin position="170"/>
        <end position="245"/>
    </location>
</feature>
<feature type="compositionally biased region" description="Polar residues" evidence="1">
    <location>
        <begin position="171"/>
        <end position="194"/>
    </location>
</feature>
<sequence length="372" mass="42562">MEVTMTQTKRRNLKHKLKELIQMTNENHFVTVRSLASLIGKINYLRFQFPQISLWMNAISKHKTRTIAKRGWDASVRLQKQILGILQTIMILIKLNKPRQMKDRIPDLTLSTDATEDGWAELMAPPFKQLEGVSRGINIFQIVEGNNIEVEDQMCTTEERLHNNKILNPKMESSISDPTSYQKNISPHRQSQPNDIHRTPAWPLEHDSGCTQPTLLDRGLHDQPIPSDGSTTSNRLSPNSGRLRQQKEQVIRSVLLSIQRQVGFHNKCHEYPLESGRTSITSPIGLIPKVILKLIRDKAAAVLILPIWCLFKHRSMLPQILSQVTLGQSEQVLIRGKFMKEEQKLLQGTIELIKISTGIENNYTDNQLNQQI</sequence>
<feature type="compositionally biased region" description="Polar residues" evidence="1">
    <location>
        <begin position="228"/>
        <end position="243"/>
    </location>
</feature>
<dbReference type="EMBL" id="SNRW01009767">
    <property type="protein sequence ID" value="KAA6377499.1"/>
    <property type="molecule type" value="Genomic_DNA"/>
</dbReference>
<evidence type="ECO:0000256" key="1">
    <source>
        <dbReference type="SAM" id="MobiDB-lite"/>
    </source>
</evidence>
<organism evidence="2 3">
    <name type="scientific">Streblomastix strix</name>
    <dbReference type="NCBI Taxonomy" id="222440"/>
    <lineage>
        <taxon>Eukaryota</taxon>
        <taxon>Metamonada</taxon>
        <taxon>Preaxostyla</taxon>
        <taxon>Oxymonadida</taxon>
        <taxon>Streblomastigidae</taxon>
        <taxon>Streblomastix</taxon>
    </lineage>
</organism>
<dbReference type="Proteomes" id="UP000324800">
    <property type="component" value="Unassembled WGS sequence"/>
</dbReference>
<accession>A0A5J4V410</accession>
<reference evidence="2 3" key="1">
    <citation type="submission" date="2019-03" db="EMBL/GenBank/DDBJ databases">
        <title>Single cell metagenomics reveals metabolic interactions within the superorganism composed of flagellate Streblomastix strix and complex community of Bacteroidetes bacteria on its surface.</title>
        <authorList>
            <person name="Treitli S.C."/>
            <person name="Kolisko M."/>
            <person name="Husnik F."/>
            <person name="Keeling P."/>
            <person name="Hampl V."/>
        </authorList>
    </citation>
    <scope>NUCLEOTIDE SEQUENCE [LARGE SCALE GENOMIC DNA]</scope>
    <source>
        <strain evidence="2">ST1C</strain>
    </source>
</reference>
<proteinExistence type="predicted"/>
<name>A0A5J4V410_9EUKA</name>